<feature type="region of interest" description="Disordered" evidence="1">
    <location>
        <begin position="1"/>
        <end position="20"/>
    </location>
</feature>
<dbReference type="EMBL" id="AMZH03000397">
    <property type="protein sequence ID" value="RRT83985.1"/>
    <property type="molecule type" value="Genomic_DNA"/>
</dbReference>
<evidence type="ECO:0000313" key="2">
    <source>
        <dbReference type="EMBL" id="RRT83985.1"/>
    </source>
</evidence>
<gene>
    <name evidence="2" type="ORF">B296_00006360</name>
</gene>
<reference evidence="2 3" key="1">
    <citation type="journal article" date="2014" name="Agronomy (Basel)">
        <title>A Draft Genome Sequence for Ensete ventricosum, the Drought-Tolerant Tree Against Hunger.</title>
        <authorList>
            <person name="Harrison J."/>
            <person name="Moore K.A."/>
            <person name="Paszkiewicz K."/>
            <person name="Jones T."/>
            <person name="Grant M."/>
            <person name="Ambacheew D."/>
            <person name="Muzemil S."/>
            <person name="Studholme D.J."/>
        </authorList>
    </citation>
    <scope>NUCLEOTIDE SEQUENCE [LARGE SCALE GENOMIC DNA]</scope>
</reference>
<name>A0A427B680_ENSVE</name>
<protein>
    <submittedName>
        <fullName evidence="2">Uncharacterized protein</fullName>
    </submittedName>
</protein>
<comment type="caution">
    <text evidence="2">The sequence shown here is derived from an EMBL/GenBank/DDBJ whole genome shotgun (WGS) entry which is preliminary data.</text>
</comment>
<feature type="compositionally biased region" description="Low complexity" evidence="1">
    <location>
        <begin position="7"/>
        <end position="19"/>
    </location>
</feature>
<organism evidence="2 3">
    <name type="scientific">Ensete ventricosum</name>
    <name type="common">Abyssinian banana</name>
    <name type="synonym">Musa ensete</name>
    <dbReference type="NCBI Taxonomy" id="4639"/>
    <lineage>
        <taxon>Eukaryota</taxon>
        <taxon>Viridiplantae</taxon>
        <taxon>Streptophyta</taxon>
        <taxon>Embryophyta</taxon>
        <taxon>Tracheophyta</taxon>
        <taxon>Spermatophyta</taxon>
        <taxon>Magnoliopsida</taxon>
        <taxon>Liliopsida</taxon>
        <taxon>Zingiberales</taxon>
        <taxon>Musaceae</taxon>
        <taxon>Ensete</taxon>
    </lineage>
</organism>
<evidence type="ECO:0000313" key="3">
    <source>
        <dbReference type="Proteomes" id="UP000287651"/>
    </source>
</evidence>
<accession>A0A427B680</accession>
<dbReference type="AlphaFoldDB" id="A0A427B680"/>
<evidence type="ECO:0000256" key="1">
    <source>
        <dbReference type="SAM" id="MobiDB-lite"/>
    </source>
</evidence>
<sequence length="90" mass="9433">MPPPTTPSAAPNTPATATSIGHPHHLLPHLLFILSCCCSQSNRPSVNLGDAAPNRIIYVGLTSLFPPSMLVPHPVIAPAIAATRSYPLPH</sequence>
<dbReference type="Proteomes" id="UP000287651">
    <property type="component" value="Unassembled WGS sequence"/>
</dbReference>
<proteinExistence type="predicted"/>